<reference evidence="2 3" key="1">
    <citation type="submission" date="2022-10" db="EMBL/GenBank/DDBJ databases">
        <title>Aestuariibacter sp. AA17 isolated from Montipora capitata coral fragment.</title>
        <authorList>
            <person name="Emsley S.A."/>
            <person name="Pfannmuller K.M."/>
            <person name="Loughran R.M."/>
            <person name="Shlafstein M."/>
            <person name="Papke E."/>
            <person name="Saw J.H."/>
            <person name="Ushijima B."/>
            <person name="Videau P."/>
        </authorList>
    </citation>
    <scope>NUCLEOTIDE SEQUENCE [LARGE SCALE GENOMIC DNA]</scope>
    <source>
        <strain evidence="2 3">AA17</strain>
    </source>
</reference>
<feature type="signal peptide" evidence="1">
    <location>
        <begin position="1"/>
        <end position="25"/>
    </location>
</feature>
<evidence type="ECO:0000313" key="2">
    <source>
        <dbReference type="EMBL" id="MCV2884757.1"/>
    </source>
</evidence>
<dbReference type="NCBIfam" id="NF012211">
    <property type="entry name" value="tand_rpt_95"/>
    <property type="match status" value="2"/>
</dbReference>
<gene>
    <name evidence="2" type="ORF">OE749_08615</name>
</gene>
<accession>A0ABT3A7V1</accession>
<comment type="caution">
    <text evidence="2">The sequence shown here is derived from an EMBL/GenBank/DDBJ whole genome shotgun (WGS) entry which is preliminary data.</text>
</comment>
<dbReference type="Gene3D" id="2.60.40.3440">
    <property type="match status" value="1"/>
</dbReference>
<evidence type="ECO:0000256" key="1">
    <source>
        <dbReference type="SAM" id="SignalP"/>
    </source>
</evidence>
<proteinExistence type="predicted"/>
<dbReference type="Pfam" id="PF17963">
    <property type="entry name" value="Big_9"/>
    <property type="match status" value="4"/>
</dbReference>
<organism evidence="2 3">
    <name type="scientific">Fluctibacter corallii</name>
    <dbReference type="NCBI Taxonomy" id="2984329"/>
    <lineage>
        <taxon>Bacteria</taxon>
        <taxon>Pseudomonadati</taxon>
        <taxon>Pseudomonadota</taxon>
        <taxon>Gammaproteobacteria</taxon>
        <taxon>Alteromonadales</taxon>
        <taxon>Alteromonadaceae</taxon>
        <taxon>Fluctibacter</taxon>
    </lineage>
</organism>
<name>A0ABT3A7V1_9ALTE</name>
<keyword evidence="1" id="KW-0732">Signal</keyword>
<feature type="chain" id="PRO_5045916925" evidence="1">
    <location>
        <begin position="26"/>
        <end position="1071"/>
    </location>
</feature>
<dbReference type="EMBL" id="JAOWKX010000004">
    <property type="protein sequence ID" value="MCV2884757.1"/>
    <property type="molecule type" value="Genomic_DNA"/>
</dbReference>
<sequence length="1071" mass="118142">MFCNRIITRLILLFLLLGATHLSLADAQSSQVTKNVYGGDVAQFGAYVSGHYFFGNRNSQSIAVLDASKEGFSGYKDAIKLDETPTSMYAWGELLVVISHNKFMAYAYEQDSLNLVYLLEVGGMPQLGQPKVSDRYFAVLSQSQRLHVLENTGAAVTTKKKLSLGMPSTLEELKYYNFEIANDQLILHSIGQSTNMLSYVHAIHSFTLSDADVTQVKMVSSLSSRDFVESHVALGNGRFAFSNRYQHITQIEQRNSDELSVERQTLDDIYGPVLAVNNNTLVVLGRFGKYQAYHLTNGKLGSIHQDDIDNNTLRFSDTEIGAPINNGVVFIGKDGIFTFDIASANVFNVSELAYFGGEQGKPLIRENQIFQPTTAGLNLYDGVSEGRLVFKSQTKLANSDNKDRFVSLIEHKNRLFSVGQHIRSYSRNTPPFEEVARAEIADYSVDHMVNGDYLYLLYAFGKVAAYDISSVDSIVNTPSISEAFSLEPLSHEPVKLCSQNNKLYSISRFHEDSLIQYVHQGNSIEANVLSFKEVISEGEWVRQASCNENYIYLASNLGVLVLEVGESNTLSLKHRLDLTWGAEFIHANSEQLFVGTPEPISAYMHANVYDIENTEPKFIEQVIFKGLESWFRIDRVHAKSDLFMVFPPDSANIITATRNTPPALSQTEYSLKSNESVTISLDELDTDGNRVTVMIDESPNTGVLIYNSLTNSLEYTPKAMQSALDEATITLTDSAGAKATYELVFNVQRYLEKPILTKTEYFILKNTKLVVQLTPEDDTSSEFTYTIFESAKQGLFNVDADGVLTYQPDKDFVGEDKVRITITNSLQSAESYVLTFKVRAENAAPIVNQDIIEMVEDEPFTIDLSVSDEEAHRVTYSISQFSNNLSDVKIDESGKLTISPALDAFGDGSVVVKLEDEYGAVSETTIRIKIEGKNDAPSTEIKQVVGEEGAVLSSTLPSTDVDGDKLTYSLQNTTTNGSITLSQDGTFNYTPNAGYTGNDSFTYNVADASGLSSTGKVTITVKTKANTSVSGQNAANGKDGGGGSINVWLIMLAIVGCVLRIREGSRLNRGR</sequence>
<evidence type="ECO:0000313" key="3">
    <source>
        <dbReference type="Proteomes" id="UP001652504"/>
    </source>
</evidence>
<keyword evidence="3" id="KW-1185">Reference proteome</keyword>
<dbReference type="Proteomes" id="UP001652504">
    <property type="component" value="Unassembled WGS sequence"/>
</dbReference>
<dbReference type="RefSeq" id="WP_263712043.1">
    <property type="nucleotide sequence ID" value="NZ_JAOWKX010000004.1"/>
</dbReference>
<dbReference type="SUPFAM" id="SSF69322">
    <property type="entry name" value="Tricorn protease domain 2"/>
    <property type="match status" value="1"/>
</dbReference>
<protein>
    <submittedName>
        <fullName evidence="2">Ig-like domain-containing protein</fullName>
    </submittedName>
</protein>